<dbReference type="OrthoDB" id="278300at2759"/>
<proteinExistence type="predicted"/>
<keyword evidence="1" id="KW-0812">Transmembrane</keyword>
<accession>A0A6V7XQM5</accession>
<organism evidence="2 3">
    <name type="scientific">Meloidogyne enterolobii</name>
    <name type="common">Root-knot nematode worm</name>
    <name type="synonym">Meloidogyne mayaguensis</name>
    <dbReference type="NCBI Taxonomy" id="390850"/>
    <lineage>
        <taxon>Eukaryota</taxon>
        <taxon>Metazoa</taxon>
        <taxon>Ecdysozoa</taxon>
        <taxon>Nematoda</taxon>
        <taxon>Chromadorea</taxon>
        <taxon>Rhabditida</taxon>
        <taxon>Tylenchina</taxon>
        <taxon>Tylenchomorpha</taxon>
        <taxon>Tylenchoidea</taxon>
        <taxon>Meloidogynidae</taxon>
        <taxon>Meloidogyninae</taxon>
        <taxon>Meloidogyne</taxon>
    </lineage>
</organism>
<dbReference type="AlphaFoldDB" id="A0A6V7XQM5"/>
<feature type="transmembrane region" description="Helical" evidence="1">
    <location>
        <begin position="18"/>
        <end position="36"/>
    </location>
</feature>
<feature type="transmembrane region" description="Helical" evidence="1">
    <location>
        <begin position="52"/>
        <end position="68"/>
    </location>
</feature>
<keyword evidence="1" id="KW-1133">Transmembrane helix</keyword>
<evidence type="ECO:0000313" key="3">
    <source>
        <dbReference type="Proteomes" id="UP000580250"/>
    </source>
</evidence>
<protein>
    <submittedName>
        <fullName evidence="2">Uncharacterized protein</fullName>
    </submittedName>
</protein>
<dbReference type="Proteomes" id="UP000580250">
    <property type="component" value="Unassembled WGS sequence"/>
</dbReference>
<evidence type="ECO:0000256" key="1">
    <source>
        <dbReference type="SAM" id="Phobius"/>
    </source>
</evidence>
<reference evidence="2 3" key="1">
    <citation type="submission" date="2020-08" db="EMBL/GenBank/DDBJ databases">
        <authorList>
            <person name="Koutsovoulos G."/>
            <person name="Danchin GJ E."/>
        </authorList>
    </citation>
    <scope>NUCLEOTIDE SEQUENCE [LARGE SCALE GENOMIC DNA]</scope>
</reference>
<sequence length="80" mass="9605">MDLLFPKMLFDYNNLQKIIGFAVALDVLILSIIFWLDKKEMDDEEKQQKMDILYFLLFTINLIFCLFLRKKIVARSKIVK</sequence>
<evidence type="ECO:0000313" key="2">
    <source>
        <dbReference type="EMBL" id="CAD2201573.1"/>
    </source>
</evidence>
<gene>
    <name evidence="2" type="ORF">MENT_LOCUS55136</name>
</gene>
<comment type="caution">
    <text evidence="2">The sequence shown here is derived from an EMBL/GenBank/DDBJ whole genome shotgun (WGS) entry which is preliminary data.</text>
</comment>
<keyword evidence="1" id="KW-0472">Membrane</keyword>
<name>A0A6V7XQM5_MELEN</name>
<dbReference type="EMBL" id="CAJEWN010002036">
    <property type="protein sequence ID" value="CAD2201573.1"/>
    <property type="molecule type" value="Genomic_DNA"/>
</dbReference>